<organism evidence="1 2">
    <name type="scientific">Penicillium malachiteum</name>
    <dbReference type="NCBI Taxonomy" id="1324776"/>
    <lineage>
        <taxon>Eukaryota</taxon>
        <taxon>Fungi</taxon>
        <taxon>Dikarya</taxon>
        <taxon>Ascomycota</taxon>
        <taxon>Pezizomycotina</taxon>
        <taxon>Eurotiomycetes</taxon>
        <taxon>Eurotiomycetidae</taxon>
        <taxon>Eurotiales</taxon>
        <taxon>Aspergillaceae</taxon>
        <taxon>Penicillium</taxon>
    </lineage>
</organism>
<keyword evidence="2" id="KW-1185">Reference proteome</keyword>
<evidence type="ECO:0000313" key="2">
    <source>
        <dbReference type="Proteomes" id="UP001215712"/>
    </source>
</evidence>
<dbReference type="AlphaFoldDB" id="A0AAD6HPI5"/>
<reference evidence="1" key="1">
    <citation type="journal article" date="2023" name="IMA Fungus">
        <title>Comparative genomic study of the Penicillium genus elucidates a diverse pangenome and 15 lateral gene transfer events.</title>
        <authorList>
            <person name="Petersen C."/>
            <person name="Sorensen T."/>
            <person name="Nielsen M.R."/>
            <person name="Sondergaard T.E."/>
            <person name="Sorensen J.L."/>
            <person name="Fitzpatrick D.A."/>
            <person name="Frisvad J.C."/>
            <person name="Nielsen K.L."/>
        </authorList>
    </citation>
    <scope>NUCLEOTIDE SEQUENCE</scope>
    <source>
        <strain evidence="1">IBT 17514</strain>
    </source>
</reference>
<proteinExistence type="predicted"/>
<evidence type="ECO:0000313" key="1">
    <source>
        <dbReference type="EMBL" id="KAJ5728423.1"/>
    </source>
</evidence>
<sequence>MGVGLDELEYAVAIYHQAAKWTHVLIYDKEANDTSNVLLVYLDDRGRVLRYSRLCDSEGLQAASGLLWTGQDDQQAMWEEGQYGEDWEPRNLARQIEAQNT</sequence>
<reference evidence="1" key="2">
    <citation type="submission" date="2023-01" db="EMBL/GenBank/DDBJ databases">
        <authorList>
            <person name="Petersen C."/>
        </authorList>
    </citation>
    <scope>NUCLEOTIDE SEQUENCE</scope>
    <source>
        <strain evidence="1">IBT 17514</strain>
    </source>
</reference>
<protein>
    <submittedName>
        <fullName evidence="1">Uncharacterized protein</fullName>
    </submittedName>
</protein>
<comment type="caution">
    <text evidence="1">The sequence shown here is derived from an EMBL/GenBank/DDBJ whole genome shotgun (WGS) entry which is preliminary data.</text>
</comment>
<accession>A0AAD6HPI5</accession>
<dbReference type="EMBL" id="JAQJAN010000005">
    <property type="protein sequence ID" value="KAJ5728423.1"/>
    <property type="molecule type" value="Genomic_DNA"/>
</dbReference>
<name>A0AAD6HPI5_9EURO</name>
<gene>
    <name evidence="1" type="ORF">N7493_004753</name>
</gene>
<dbReference type="Proteomes" id="UP001215712">
    <property type="component" value="Unassembled WGS sequence"/>
</dbReference>